<feature type="transmembrane region" description="Helical" evidence="7">
    <location>
        <begin position="439"/>
        <end position="458"/>
    </location>
</feature>
<feature type="transmembrane region" description="Helical" evidence="7">
    <location>
        <begin position="464"/>
        <end position="483"/>
    </location>
</feature>
<keyword evidence="6 7" id="KW-0472">Membrane</keyword>
<dbReference type="InterPro" id="IPR006726">
    <property type="entry name" value="PHBA_efflux_AaeB/fusaric-R"/>
</dbReference>
<dbReference type="AlphaFoldDB" id="A0A7G9RNA6"/>
<evidence type="ECO:0000256" key="2">
    <source>
        <dbReference type="ARBA" id="ARBA00022448"/>
    </source>
</evidence>
<feature type="transmembrane region" description="Helical" evidence="7">
    <location>
        <begin position="12"/>
        <end position="32"/>
    </location>
</feature>
<dbReference type="RefSeq" id="WP_187597346.1">
    <property type="nucleotide sequence ID" value="NZ_CP060714.1"/>
</dbReference>
<evidence type="ECO:0000256" key="5">
    <source>
        <dbReference type="ARBA" id="ARBA00022989"/>
    </source>
</evidence>
<dbReference type="EMBL" id="CP060714">
    <property type="protein sequence ID" value="QNN57081.1"/>
    <property type="molecule type" value="Genomic_DNA"/>
</dbReference>
<dbReference type="GO" id="GO:0022857">
    <property type="term" value="F:transmembrane transporter activity"/>
    <property type="evidence" value="ECO:0007669"/>
    <property type="project" value="InterPro"/>
</dbReference>
<evidence type="ECO:0000256" key="1">
    <source>
        <dbReference type="ARBA" id="ARBA00004651"/>
    </source>
</evidence>
<evidence type="ECO:0000256" key="7">
    <source>
        <dbReference type="SAM" id="Phobius"/>
    </source>
</evidence>
<protein>
    <submittedName>
        <fullName evidence="8">FUSC family protein</fullName>
    </submittedName>
</protein>
<feature type="transmembrane region" description="Helical" evidence="7">
    <location>
        <begin position="88"/>
        <end position="106"/>
    </location>
</feature>
<dbReference type="PANTHER" id="PTHR30509:SF9">
    <property type="entry name" value="MULTIDRUG RESISTANCE PROTEIN MDTO"/>
    <property type="match status" value="1"/>
</dbReference>
<evidence type="ECO:0000313" key="8">
    <source>
        <dbReference type="EMBL" id="QNN57081.1"/>
    </source>
</evidence>
<proteinExistence type="predicted"/>
<evidence type="ECO:0000256" key="6">
    <source>
        <dbReference type="ARBA" id="ARBA00023136"/>
    </source>
</evidence>
<sequence length="711" mass="76852">MKRLSLPRFTGAEMLFSLKCFLAASLSLYVASRVGLSRPFWAMMTSYVVASPMAGPVRSKALYRVLGTFIGSTATLLIVPALANAPELLTLALALWVGLCLYLSLLDRSPSSYAFMLAGYTAALIGFPNVQTPQTVFDNTTLRVEEICIGILCATLVHSVIFPKGLAPAVLGLLDGAMKHTRHWIQELLSAGTRTQQPQAASDAPRASGLGVDRSLVAGDITQLRLLSTHIPFDTTHLRWTAGAVGTMQDRIASLMPTVSAVEDRLIALEQAEGRLAPDVVQMLERTATWLSLQDFKAPHAARAPLHAQLRSDIQQFAMQEWDRHEAWQRLLRVALATRLAELVDAWDACVRLRHDIDAGIKGERLQSRRLASLSHRALHLDHGMAFLSALAAVLAICLCGAFWILTEWPVGSAATMMAAIFCSFFATMDNPVPAIRGFLKYLLWSLPLSVFYVLVMLPNVQDFGMLVAVCAPVFLVLGCYMARPQNMMAAMGVLLGGFFGTLAMYDTGTVDMITFVNSMIGQIAGIVAAGVVTALVRTVGVDWAARRIQRANWRELSELAQPTASARQLDAYAVRMLDRIGLLAPRIAQAGGKIDGVAKDEALRDLRVGADLVSLQRQNIPMESPRIAGVLADIGRYFALRGSNNAVAQLTPELLAHIDEVLGYAAGRPDSTPQWRSAVTALVGLRRNLFPAAPAALTSAAAPAAAMTTS</sequence>
<keyword evidence="9" id="KW-1185">Reference proteome</keyword>
<keyword evidence="3" id="KW-1003">Cell membrane</keyword>
<gene>
    <name evidence="8" type="ORF">H9K76_21795</name>
</gene>
<evidence type="ECO:0000256" key="3">
    <source>
        <dbReference type="ARBA" id="ARBA00022475"/>
    </source>
</evidence>
<evidence type="ECO:0000313" key="9">
    <source>
        <dbReference type="Proteomes" id="UP000515811"/>
    </source>
</evidence>
<feature type="transmembrane region" description="Helical" evidence="7">
    <location>
        <begin position="385"/>
        <end position="405"/>
    </location>
</feature>
<dbReference type="PANTHER" id="PTHR30509">
    <property type="entry name" value="P-HYDROXYBENZOIC ACID EFFLUX PUMP SUBUNIT-RELATED"/>
    <property type="match status" value="1"/>
</dbReference>
<feature type="transmembrane region" description="Helical" evidence="7">
    <location>
        <begin position="411"/>
        <end position="427"/>
    </location>
</feature>
<feature type="transmembrane region" description="Helical" evidence="7">
    <location>
        <begin position="62"/>
        <end position="82"/>
    </location>
</feature>
<dbReference type="KEGG" id="drg:H9K76_21795"/>
<dbReference type="Proteomes" id="UP000515811">
    <property type="component" value="Chromosome"/>
</dbReference>
<name>A0A7G9RNA6_9BURK</name>
<keyword evidence="5 7" id="KW-1133">Transmembrane helix</keyword>
<feature type="transmembrane region" description="Helical" evidence="7">
    <location>
        <begin position="520"/>
        <end position="541"/>
    </location>
</feature>
<comment type="subcellular location">
    <subcellularLocation>
        <location evidence="1">Cell membrane</location>
        <topology evidence="1">Multi-pass membrane protein</topology>
    </subcellularLocation>
</comment>
<feature type="transmembrane region" description="Helical" evidence="7">
    <location>
        <begin position="490"/>
        <end position="508"/>
    </location>
</feature>
<evidence type="ECO:0000256" key="4">
    <source>
        <dbReference type="ARBA" id="ARBA00022692"/>
    </source>
</evidence>
<reference evidence="8 9" key="1">
    <citation type="submission" date="2020-08" db="EMBL/GenBank/DDBJ databases">
        <title>Genome sequence of Diaphorobacter ruginosibacter DSM 27467T.</title>
        <authorList>
            <person name="Hyun D.-W."/>
            <person name="Bae J.-W."/>
        </authorList>
    </citation>
    <scope>NUCLEOTIDE SEQUENCE [LARGE SCALE GENOMIC DNA]</scope>
    <source>
        <strain evidence="8 9">DSM 27467</strain>
    </source>
</reference>
<accession>A0A7G9RNA6</accession>
<organism evidence="8 9">
    <name type="scientific">Diaphorobacter ruginosibacter</name>
    <dbReference type="NCBI Taxonomy" id="1715720"/>
    <lineage>
        <taxon>Bacteria</taxon>
        <taxon>Pseudomonadati</taxon>
        <taxon>Pseudomonadota</taxon>
        <taxon>Betaproteobacteria</taxon>
        <taxon>Burkholderiales</taxon>
        <taxon>Comamonadaceae</taxon>
        <taxon>Diaphorobacter</taxon>
    </lineage>
</organism>
<dbReference type="Pfam" id="PF04632">
    <property type="entry name" value="FUSC"/>
    <property type="match status" value="1"/>
</dbReference>
<keyword evidence="4 7" id="KW-0812">Transmembrane</keyword>
<keyword evidence="2" id="KW-0813">Transport</keyword>
<dbReference type="GO" id="GO:0005886">
    <property type="term" value="C:plasma membrane"/>
    <property type="evidence" value="ECO:0007669"/>
    <property type="project" value="UniProtKB-SubCell"/>
</dbReference>